<evidence type="ECO:0000256" key="7">
    <source>
        <dbReference type="SAM" id="Phobius"/>
    </source>
</evidence>
<evidence type="ECO:0000313" key="11">
    <source>
        <dbReference type="Proteomes" id="UP001595880"/>
    </source>
</evidence>
<keyword evidence="7" id="KW-1133">Transmembrane helix</keyword>
<dbReference type="Gene3D" id="6.10.340.10">
    <property type="match status" value="1"/>
</dbReference>
<keyword evidence="11" id="KW-1185">Reference proteome</keyword>
<evidence type="ECO:0000256" key="1">
    <source>
        <dbReference type="ARBA" id="ARBA00004236"/>
    </source>
</evidence>
<dbReference type="RefSeq" id="WP_390199493.1">
    <property type="nucleotide sequence ID" value="NZ_JBHSDV010000003.1"/>
</dbReference>
<organism evidence="10 11">
    <name type="scientific">Gracilibacillus marinus</name>
    <dbReference type="NCBI Taxonomy" id="630535"/>
    <lineage>
        <taxon>Bacteria</taxon>
        <taxon>Bacillati</taxon>
        <taxon>Bacillota</taxon>
        <taxon>Bacilli</taxon>
        <taxon>Bacillales</taxon>
        <taxon>Bacillaceae</taxon>
        <taxon>Gracilibacillus</taxon>
    </lineage>
</organism>
<evidence type="ECO:0000259" key="9">
    <source>
        <dbReference type="PROSITE" id="PS50885"/>
    </source>
</evidence>
<protein>
    <submittedName>
        <fullName evidence="10">Methyl-accepting chemotaxis protein</fullName>
    </submittedName>
</protein>
<dbReference type="Pfam" id="PF00015">
    <property type="entry name" value="MCPsignal"/>
    <property type="match status" value="1"/>
</dbReference>
<dbReference type="SMART" id="SM00283">
    <property type="entry name" value="MA"/>
    <property type="match status" value="1"/>
</dbReference>
<dbReference type="PANTHER" id="PTHR32089:SF112">
    <property type="entry name" value="LYSOZYME-LIKE PROTEIN-RELATED"/>
    <property type="match status" value="1"/>
</dbReference>
<keyword evidence="3 7" id="KW-0472">Membrane</keyword>
<dbReference type="Proteomes" id="UP001595880">
    <property type="component" value="Unassembled WGS sequence"/>
</dbReference>
<keyword evidence="2" id="KW-1003">Cell membrane</keyword>
<dbReference type="SMART" id="SM00304">
    <property type="entry name" value="HAMP"/>
    <property type="match status" value="1"/>
</dbReference>
<dbReference type="Pfam" id="PF00672">
    <property type="entry name" value="HAMP"/>
    <property type="match status" value="1"/>
</dbReference>
<comment type="similarity">
    <text evidence="5">Belongs to the methyl-accepting chemotaxis (MCP) protein family.</text>
</comment>
<dbReference type="EMBL" id="JBHSDV010000003">
    <property type="protein sequence ID" value="MFC4388466.1"/>
    <property type="molecule type" value="Genomic_DNA"/>
</dbReference>
<evidence type="ECO:0000256" key="3">
    <source>
        <dbReference type="ARBA" id="ARBA00023136"/>
    </source>
</evidence>
<evidence type="ECO:0000256" key="2">
    <source>
        <dbReference type="ARBA" id="ARBA00022475"/>
    </source>
</evidence>
<gene>
    <name evidence="10" type="ORF">ACFOZ1_11710</name>
</gene>
<dbReference type="PROSITE" id="PS50885">
    <property type="entry name" value="HAMP"/>
    <property type="match status" value="1"/>
</dbReference>
<evidence type="ECO:0000313" key="10">
    <source>
        <dbReference type="EMBL" id="MFC4388466.1"/>
    </source>
</evidence>
<evidence type="ECO:0000256" key="6">
    <source>
        <dbReference type="PROSITE-ProRule" id="PRU00284"/>
    </source>
</evidence>
<feature type="domain" description="Methyl-accepting transducer" evidence="8">
    <location>
        <begin position="279"/>
        <end position="536"/>
    </location>
</feature>
<dbReference type="InterPro" id="IPR003660">
    <property type="entry name" value="HAMP_dom"/>
</dbReference>
<reference evidence="11" key="1">
    <citation type="journal article" date="2019" name="Int. J. Syst. Evol. Microbiol.">
        <title>The Global Catalogue of Microorganisms (GCM) 10K type strain sequencing project: providing services to taxonomists for standard genome sequencing and annotation.</title>
        <authorList>
            <consortium name="The Broad Institute Genomics Platform"/>
            <consortium name="The Broad Institute Genome Sequencing Center for Infectious Disease"/>
            <person name="Wu L."/>
            <person name="Ma J."/>
        </authorList>
    </citation>
    <scope>NUCLEOTIDE SEQUENCE [LARGE SCALE GENOMIC DNA]</scope>
    <source>
        <strain evidence="11">KACC 14058</strain>
    </source>
</reference>
<feature type="domain" description="HAMP" evidence="9">
    <location>
        <begin position="207"/>
        <end position="260"/>
    </location>
</feature>
<dbReference type="InterPro" id="IPR004089">
    <property type="entry name" value="MCPsignal_dom"/>
</dbReference>
<keyword evidence="7" id="KW-0812">Transmembrane</keyword>
<feature type="transmembrane region" description="Helical" evidence="7">
    <location>
        <begin position="185"/>
        <end position="207"/>
    </location>
</feature>
<dbReference type="Gene3D" id="1.10.287.950">
    <property type="entry name" value="Methyl-accepting chemotaxis protein"/>
    <property type="match status" value="1"/>
</dbReference>
<evidence type="ECO:0000256" key="4">
    <source>
        <dbReference type="ARBA" id="ARBA00023224"/>
    </source>
</evidence>
<dbReference type="SUPFAM" id="SSF58104">
    <property type="entry name" value="Methyl-accepting chemotaxis protein (MCP) signaling domain"/>
    <property type="match status" value="1"/>
</dbReference>
<sequence>MKKFKGFNSLRKKIMTAFLILIFLIFLSGLSNFTSMLTLEKSTDAMSETEIPLLIADERLHVNITDRIGLARAYVLYGDPYYKELFMNLTEESQKIQESSLSIEHSDELANIVEDSINWRDGVLENVFEAYDQGDELNARTYLQNVAEPKATSISNNLKELIKTREDAVNSGAKNIDMILDISRYFMLIVVVIVLIIGIIIAIKLANSISKPVLQLRNRMNEIKAGELRGAPLVTKAKDEIAHLIHATNDMQESLCTIVTEINTVSNTVHSHSEDLSRSSHEVTEASTQVAATMEELSTGAETQANTTSDLANAMTMLSDNIQTANNSGNRVRETSTNMMDWTTEGNQSMHDSINQMERIYTVVNNAVSQVKGLNDQSKQITQLVNVIKDVSEQTNLLALNAAIEAARAGEHGKGFAVVADEVRKLAEQVSNSVNDITSIVASIQTETSNVTSSLETGYKEVERGMEQVATTGEKFEQINSGLNQMLTDVKLISENLATIFEQSDDMNKSVEEIASISEQSAAGIEETTASVEETSSSMEEVSGSSTTLSKLAQQLKQVVGHFKVK</sequence>
<dbReference type="PROSITE" id="PS50111">
    <property type="entry name" value="CHEMOTAXIS_TRANSDUC_2"/>
    <property type="match status" value="1"/>
</dbReference>
<dbReference type="PANTHER" id="PTHR32089">
    <property type="entry name" value="METHYL-ACCEPTING CHEMOTAXIS PROTEIN MCPB"/>
    <property type="match status" value="1"/>
</dbReference>
<keyword evidence="4 6" id="KW-0807">Transducer</keyword>
<evidence type="ECO:0000259" key="8">
    <source>
        <dbReference type="PROSITE" id="PS50111"/>
    </source>
</evidence>
<comment type="caution">
    <text evidence="10">The sequence shown here is derived from an EMBL/GenBank/DDBJ whole genome shotgun (WGS) entry which is preliminary data.</text>
</comment>
<accession>A0ABV8VZN7</accession>
<proteinExistence type="inferred from homology"/>
<dbReference type="CDD" id="cd11386">
    <property type="entry name" value="MCP_signal"/>
    <property type="match status" value="1"/>
</dbReference>
<name>A0ABV8VZN7_9BACI</name>
<evidence type="ECO:0000256" key="5">
    <source>
        <dbReference type="ARBA" id="ARBA00029447"/>
    </source>
</evidence>
<comment type="subcellular location">
    <subcellularLocation>
        <location evidence="1">Cell membrane</location>
    </subcellularLocation>
</comment>
<dbReference type="CDD" id="cd06225">
    <property type="entry name" value="HAMP"/>
    <property type="match status" value="1"/>
</dbReference>